<reference evidence="13" key="2">
    <citation type="submission" date="2016-01" db="EMBL/GenBank/DDBJ databases">
        <title>Draft Genome Sequence of Paenibacillus amylolyticus Heshi-A3 that Was Isolated from Fermented Rice Bran with Aging Salted Mackerel, Which Was Named Heshiko as Traditional Fermented Seafood in Japan.</title>
        <authorList>
            <person name="Akuzawa S."/>
            <person name="Nakagawa J."/>
            <person name="Kanekatsu T."/>
            <person name="Kubota E."/>
            <person name="Ohtake R."/>
            <person name="Suzuki T."/>
            <person name="Kanesaki Y."/>
        </authorList>
    </citation>
    <scope>NUCLEOTIDE SEQUENCE [LARGE SCALE GENOMIC DNA]</scope>
    <source>
        <strain evidence="13">Heshi-A3</strain>
    </source>
</reference>
<keyword evidence="6" id="KW-0249">Electron transport</keyword>
<dbReference type="AlphaFoldDB" id="A0A100VQD0"/>
<gene>
    <name evidence="12" type="ORF">BK131_24410</name>
    <name evidence="11" type="ORF">PAHA3_4041</name>
</gene>
<dbReference type="InterPro" id="IPR050968">
    <property type="entry name" value="Cytochrome_c_oxidase_bac_sub4"/>
</dbReference>
<dbReference type="EMBL" id="MRTJ01000014">
    <property type="protein sequence ID" value="OMF09111.1"/>
    <property type="molecule type" value="Genomic_DNA"/>
</dbReference>
<evidence type="ECO:0000313" key="12">
    <source>
        <dbReference type="EMBL" id="OMF09111.1"/>
    </source>
</evidence>
<proteinExistence type="inferred from homology"/>
<dbReference type="GO" id="GO:0015078">
    <property type="term" value="F:proton transmembrane transporter activity"/>
    <property type="evidence" value="ECO:0007669"/>
    <property type="project" value="TreeGrafter"/>
</dbReference>
<evidence type="ECO:0000256" key="8">
    <source>
        <dbReference type="ARBA" id="ARBA00023002"/>
    </source>
</evidence>
<reference evidence="11 13" key="1">
    <citation type="journal article" date="2016" name="Genome Announc.">
        <title>Draft Genome Sequence of Paenibacillus amylolyticus Heshi-A3, Isolated from Fermented Rice Bran in a Japanese Fermented Seafood Dish.</title>
        <authorList>
            <person name="Akuzawa S."/>
            <person name="Nagaoka J."/>
            <person name="Kanekatsu M."/>
            <person name="Kubota E."/>
            <person name="Ohtake R."/>
            <person name="Suzuki T."/>
            <person name="Kanesaki Y."/>
        </authorList>
    </citation>
    <scope>NUCLEOTIDE SEQUENCE [LARGE SCALE GENOMIC DNA]</scope>
    <source>
        <strain evidence="11 13">Heshi-A3</strain>
    </source>
</reference>
<keyword evidence="8" id="KW-0560">Oxidoreductase</keyword>
<dbReference type="PANTHER" id="PTHR36835:SF1">
    <property type="entry name" value="CYTOCHROME BO(3) UBIQUINOL OXIDASE SUBUNIT 4"/>
    <property type="match status" value="1"/>
</dbReference>
<evidence type="ECO:0000256" key="1">
    <source>
        <dbReference type="ARBA" id="ARBA00004651"/>
    </source>
</evidence>
<keyword evidence="4" id="KW-1003">Cell membrane</keyword>
<reference evidence="12 14" key="3">
    <citation type="submission" date="2016-11" db="EMBL/GenBank/DDBJ databases">
        <title>Paenibacillus species isolates.</title>
        <authorList>
            <person name="Beno S.M."/>
        </authorList>
    </citation>
    <scope>NUCLEOTIDE SEQUENCE [LARGE SCALE GENOMIC DNA]</scope>
    <source>
        <strain evidence="12 14">FSL H8-0246</strain>
    </source>
</reference>
<dbReference type="GO" id="GO:0009319">
    <property type="term" value="C:cytochrome o ubiquinol oxidase complex"/>
    <property type="evidence" value="ECO:0007669"/>
    <property type="project" value="TreeGrafter"/>
</dbReference>
<accession>A0A100VQD0</accession>
<evidence type="ECO:0000256" key="3">
    <source>
        <dbReference type="ARBA" id="ARBA00022448"/>
    </source>
</evidence>
<keyword evidence="9 10" id="KW-0472">Membrane</keyword>
<evidence type="ECO:0000256" key="2">
    <source>
        <dbReference type="ARBA" id="ARBA00008079"/>
    </source>
</evidence>
<dbReference type="Proteomes" id="UP000069697">
    <property type="component" value="Unassembled WGS sequence"/>
</dbReference>
<comment type="caution">
    <text evidence="11">The sequence shown here is derived from an EMBL/GenBank/DDBJ whole genome shotgun (WGS) entry which is preliminary data.</text>
</comment>
<dbReference type="Proteomes" id="UP000187134">
    <property type="component" value="Unassembled WGS sequence"/>
</dbReference>
<evidence type="ECO:0000256" key="9">
    <source>
        <dbReference type="ARBA" id="ARBA00023136"/>
    </source>
</evidence>
<dbReference type="PANTHER" id="PTHR36835">
    <property type="entry name" value="CYTOCHROME BO(3) UBIQUINOL OXIDASE SUBUNIT 4"/>
    <property type="match status" value="1"/>
</dbReference>
<dbReference type="EMBL" id="BCNV01000004">
    <property type="protein sequence ID" value="GAS83939.1"/>
    <property type="molecule type" value="Genomic_DNA"/>
</dbReference>
<dbReference type="GO" id="GO:0009486">
    <property type="term" value="F:cytochrome bo3 ubiquinol oxidase activity"/>
    <property type="evidence" value="ECO:0007669"/>
    <property type="project" value="InterPro"/>
</dbReference>
<comment type="similarity">
    <text evidence="2">Belongs to the cytochrome c oxidase bacterial subunit 4 family.</text>
</comment>
<dbReference type="GO" id="GO:0015990">
    <property type="term" value="P:electron transport coupled proton transport"/>
    <property type="evidence" value="ECO:0007669"/>
    <property type="project" value="InterPro"/>
</dbReference>
<dbReference type="RefSeq" id="WP_062836431.1">
    <property type="nucleotide sequence ID" value="NZ_BCNV01000004.1"/>
</dbReference>
<dbReference type="InterPro" id="IPR005171">
    <property type="entry name" value="Cyt_c_oxidase_su4_prok"/>
</dbReference>
<comment type="subcellular location">
    <subcellularLocation>
        <location evidence="1">Cell membrane</location>
        <topology evidence="1">Multi-pass membrane protein</topology>
    </subcellularLocation>
</comment>
<feature type="transmembrane region" description="Helical" evidence="10">
    <location>
        <begin position="81"/>
        <end position="103"/>
    </location>
</feature>
<protein>
    <submittedName>
        <fullName evidence="11">Cytochrome o ubiquinol oxidase subunit IV</fullName>
    </submittedName>
</protein>
<evidence type="ECO:0000256" key="4">
    <source>
        <dbReference type="ARBA" id="ARBA00022475"/>
    </source>
</evidence>
<dbReference type="GO" id="GO:0019646">
    <property type="term" value="P:aerobic electron transport chain"/>
    <property type="evidence" value="ECO:0007669"/>
    <property type="project" value="TreeGrafter"/>
</dbReference>
<evidence type="ECO:0000256" key="10">
    <source>
        <dbReference type="SAM" id="Phobius"/>
    </source>
</evidence>
<dbReference type="InterPro" id="IPR014210">
    <property type="entry name" value="Cyt_o_ubiqinol_oxidase_su4"/>
</dbReference>
<dbReference type="GO" id="GO:0005886">
    <property type="term" value="C:plasma membrane"/>
    <property type="evidence" value="ECO:0007669"/>
    <property type="project" value="UniProtKB-SubCell"/>
</dbReference>
<keyword evidence="5 10" id="KW-0812">Transmembrane</keyword>
<name>A0A100VQD0_PAEAM</name>
<dbReference type="NCBIfam" id="TIGR02847">
    <property type="entry name" value="CyoD"/>
    <property type="match status" value="1"/>
</dbReference>
<dbReference type="OrthoDB" id="2375888at2"/>
<feature type="transmembrane region" description="Helical" evidence="10">
    <location>
        <begin position="21"/>
        <end position="41"/>
    </location>
</feature>
<evidence type="ECO:0000256" key="5">
    <source>
        <dbReference type="ARBA" id="ARBA00022692"/>
    </source>
</evidence>
<evidence type="ECO:0000313" key="13">
    <source>
        <dbReference type="Proteomes" id="UP000069697"/>
    </source>
</evidence>
<organism evidence="11 13">
    <name type="scientific">Paenibacillus amylolyticus</name>
    <dbReference type="NCBI Taxonomy" id="1451"/>
    <lineage>
        <taxon>Bacteria</taxon>
        <taxon>Bacillati</taxon>
        <taxon>Bacillota</taxon>
        <taxon>Bacilli</taxon>
        <taxon>Bacillales</taxon>
        <taxon>Paenibacillaceae</taxon>
        <taxon>Paenibacillus</taxon>
    </lineage>
</organism>
<evidence type="ECO:0000256" key="6">
    <source>
        <dbReference type="ARBA" id="ARBA00022982"/>
    </source>
</evidence>
<keyword evidence="3" id="KW-0813">Transport</keyword>
<dbReference type="Pfam" id="PF03626">
    <property type="entry name" value="COX4_pro"/>
    <property type="match status" value="1"/>
</dbReference>
<evidence type="ECO:0000313" key="11">
    <source>
        <dbReference type="EMBL" id="GAS83939.1"/>
    </source>
</evidence>
<feature type="transmembrane region" description="Helical" evidence="10">
    <location>
        <begin position="47"/>
        <end position="69"/>
    </location>
</feature>
<sequence>MSGHNSHDSHGHEQHGSLKSYVIGFILSVVLTIIPLVVVLNDMMERTGTLIVVLGTAALQFVVQLFFFMHIRETEKPRWNVMALIFGLLIMMTIVIGSIWIMLNNAVAH</sequence>
<keyword evidence="7 10" id="KW-1133">Transmembrane helix</keyword>
<evidence type="ECO:0000313" key="14">
    <source>
        <dbReference type="Proteomes" id="UP000187134"/>
    </source>
</evidence>
<evidence type="ECO:0000256" key="7">
    <source>
        <dbReference type="ARBA" id="ARBA00022989"/>
    </source>
</evidence>